<keyword evidence="3" id="KW-0808">Transferase</keyword>
<accession>A0A396S3U5</accession>
<dbReference type="InterPro" id="IPR038709">
    <property type="entry name" value="RpoN_core-bd_sf"/>
</dbReference>
<name>A0A396S3U5_9BACL</name>
<dbReference type="PROSITE" id="PS50044">
    <property type="entry name" value="SIGMA54_3"/>
    <property type="match status" value="1"/>
</dbReference>
<dbReference type="GO" id="GO:0001216">
    <property type="term" value="F:DNA-binding transcription activator activity"/>
    <property type="evidence" value="ECO:0007669"/>
    <property type="project" value="InterPro"/>
</dbReference>
<dbReference type="GO" id="GO:0016779">
    <property type="term" value="F:nucleotidyltransferase activity"/>
    <property type="evidence" value="ECO:0007669"/>
    <property type="project" value="UniProtKB-KW"/>
</dbReference>
<dbReference type="PANTHER" id="PTHR32248">
    <property type="entry name" value="RNA POLYMERASE SIGMA-54 FACTOR"/>
    <property type="match status" value="1"/>
</dbReference>
<dbReference type="PIRSF" id="PIRSF000774">
    <property type="entry name" value="RpoN"/>
    <property type="match status" value="1"/>
</dbReference>
<proteinExistence type="inferred from homology"/>
<keyword evidence="2" id="KW-0240">DNA-directed RNA polymerase</keyword>
<keyword evidence="6" id="KW-0731">Sigma factor</keyword>
<evidence type="ECO:0000256" key="7">
    <source>
        <dbReference type="ARBA" id="ARBA00023125"/>
    </source>
</evidence>
<dbReference type="OrthoDB" id="9814402at2"/>
<evidence type="ECO:0000313" key="11">
    <source>
        <dbReference type="EMBL" id="RHW32744.1"/>
    </source>
</evidence>
<comment type="caution">
    <text evidence="11">The sequence shown here is derived from an EMBL/GenBank/DDBJ whole genome shotgun (WGS) entry which is preliminary data.</text>
</comment>
<sequence>MDMSMHLQQKLEAKLVLTPQLKQSLEVLKLSVEELESYIREEANSNPLIELKEQITTERTIDMARLHDGDFARGSISTGEEPFDVFNQIASPEVSLEQYLMEQLAMEKGLARSEKEVLLYFIRSLNDSGYLICDVEEVALQYGLEVDDGERLLKILQNFEPTGIAARSLSECLLIQIQHHKNAPPLAAEFAEKHLEDLADRQFQLLADTYEITTEEVQTIFSYIQQLHPRPVIEIENRQTEYIIPDIIVEILNGEMAIRINDGFLPQISINTYYEELLRINKDAEVNNYLKTKLSDALLLMKGIEQRHETLYKVTSIVLQRQKDFLKDGKKALKPLRLKDVAELVELHESTISRAIHDKCIQTPKGIFPLKAFFVRGIKTESGEAASTILIKEKIKAIIEGEDLRKPLSDQKIANILMAEGIQIARRTVAKYREELGIMQSTKRSRKK</sequence>
<keyword evidence="4" id="KW-0548">Nucleotidyltransferase</keyword>
<evidence type="ECO:0000256" key="4">
    <source>
        <dbReference type="ARBA" id="ARBA00022695"/>
    </source>
</evidence>
<keyword evidence="12" id="KW-1185">Reference proteome</keyword>
<organism evidence="11 12">
    <name type="scientific">Ureibacillus yapensis</name>
    <dbReference type="NCBI Taxonomy" id="2304605"/>
    <lineage>
        <taxon>Bacteria</taxon>
        <taxon>Bacillati</taxon>
        <taxon>Bacillota</taxon>
        <taxon>Bacilli</taxon>
        <taxon>Bacillales</taxon>
        <taxon>Caryophanaceae</taxon>
        <taxon>Ureibacillus</taxon>
    </lineage>
</organism>
<dbReference type="InterPro" id="IPR000394">
    <property type="entry name" value="RNA_pol_sigma_54"/>
</dbReference>
<dbReference type="Pfam" id="PF00309">
    <property type="entry name" value="Sigma54_AID"/>
    <property type="match status" value="1"/>
</dbReference>
<keyword evidence="7" id="KW-0238">DNA-binding</keyword>
<dbReference type="EMBL" id="QWEI01000012">
    <property type="protein sequence ID" value="RHW32744.1"/>
    <property type="molecule type" value="Genomic_DNA"/>
</dbReference>
<dbReference type="GO" id="GO:0000428">
    <property type="term" value="C:DNA-directed RNA polymerase complex"/>
    <property type="evidence" value="ECO:0007669"/>
    <property type="project" value="UniProtKB-KW"/>
</dbReference>
<dbReference type="InterPro" id="IPR007634">
    <property type="entry name" value="RNA_pol_sigma_54_DNA-bd"/>
</dbReference>
<evidence type="ECO:0000256" key="5">
    <source>
        <dbReference type="ARBA" id="ARBA00023015"/>
    </source>
</evidence>
<evidence type="ECO:0000256" key="8">
    <source>
        <dbReference type="ARBA" id="ARBA00023163"/>
    </source>
</evidence>
<dbReference type="GO" id="GO:0016987">
    <property type="term" value="F:sigma factor activity"/>
    <property type="evidence" value="ECO:0007669"/>
    <property type="project" value="UniProtKB-KW"/>
</dbReference>
<dbReference type="Gene3D" id="1.10.10.1330">
    <property type="entry name" value="RNA polymerase sigma-54 factor, core-binding domain"/>
    <property type="match status" value="1"/>
</dbReference>
<dbReference type="PROSITE" id="PS00717">
    <property type="entry name" value="SIGMA54_1"/>
    <property type="match status" value="1"/>
</dbReference>
<dbReference type="InterPro" id="IPR007046">
    <property type="entry name" value="RNA_pol_sigma_54_core-bd"/>
</dbReference>
<dbReference type="GO" id="GO:0003677">
    <property type="term" value="F:DNA binding"/>
    <property type="evidence" value="ECO:0007669"/>
    <property type="project" value="UniProtKB-KW"/>
</dbReference>
<evidence type="ECO:0000256" key="3">
    <source>
        <dbReference type="ARBA" id="ARBA00022679"/>
    </source>
</evidence>
<keyword evidence="5" id="KW-0805">Transcription regulation</keyword>
<evidence type="ECO:0000313" key="12">
    <source>
        <dbReference type="Proteomes" id="UP000265692"/>
    </source>
</evidence>
<dbReference type="Proteomes" id="UP000265692">
    <property type="component" value="Unassembled WGS sequence"/>
</dbReference>
<dbReference type="AlphaFoldDB" id="A0A396S3U5"/>
<protein>
    <submittedName>
        <fullName evidence="11">RNA polymerase sigma-54 factor</fullName>
    </submittedName>
</protein>
<dbReference type="PROSITE" id="PS00718">
    <property type="entry name" value="SIGMA54_2"/>
    <property type="match status" value="1"/>
</dbReference>
<evidence type="ECO:0000259" key="9">
    <source>
        <dbReference type="Pfam" id="PF04552"/>
    </source>
</evidence>
<dbReference type="Pfam" id="PF04552">
    <property type="entry name" value="Sigma54_DBD"/>
    <property type="match status" value="1"/>
</dbReference>
<reference evidence="11 12" key="1">
    <citation type="submission" date="2018-08" db="EMBL/GenBank/DDBJ databases">
        <title>Lysinibacillus sp. YLB-03 draft genome sequence.</title>
        <authorList>
            <person name="Yu L."/>
        </authorList>
    </citation>
    <scope>NUCLEOTIDE SEQUENCE [LARGE SCALE GENOMIC DNA]</scope>
    <source>
        <strain evidence="11 12">YLB-03</strain>
    </source>
</reference>
<dbReference type="PANTHER" id="PTHR32248:SF4">
    <property type="entry name" value="RNA POLYMERASE SIGMA-54 FACTOR"/>
    <property type="match status" value="1"/>
</dbReference>
<evidence type="ECO:0000256" key="1">
    <source>
        <dbReference type="ARBA" id="ARBA00008798"/>
    </source>
</evidence>
<comment type="similarity">
    <text evidence="1">Belongs to the sigma-54 factor family.</text>
</comment>
<keyword evidence="8" id="KW-0804">Transcription</keyword>
<evidence type="ECO:0000256" key="2">
    <source>
        <dbReference type="ARBA" id="ARBA00022478"/>
    </source>
</evidence>
<dbReference type="Gene3D" id="1.10.10.60">
    <property type="entry name" value="Homeodomain-like"/>
    <property type="match status" value="1"/>
</dbReference>
<gene>
    <name evidence="11" type="primary">rpoN</name>
    <name evidence="11" type="ORF">D1B33_16380</name>
</gene>
<dbReference type="NCBIfam" id="TIGR02395">
    <property type="entry name" value="rpoN_sigma"/>
    <property type="match status" value="1"/>
</dbReference>
<dbReference type="GO" id="GO:0006352">
    <property type="term" value="P:DNA-templated transcription initiation"/>
    <property type="evidence" value="ECO:0007669"/>
    <property type="project" value="InterPro"/>
</dbReference>
<feature type="domain" description="RNA polymerase sigma factor 54 core-binding" evidence="10">
    <location>
        <begin position="86"/>
        <end position="274"/>
    </location>
</feature>
<dbReference type="Pfam" id="PF04963">
    <property type="entry name" value="Sigma54_CBD"/>
    <property type="match status" value="1"/>
</dbReference>
<evidence type="ECO:0000259" key="10">
    <source>
        <dbReference type="Pfam" id="PF04963"/>
    </source>
</evidence>
<evidence type="ECO:0000256" key="6">
    <source>
        <dbReference type="ARBA" id="ARBA00023082"/>
    </source>
</evidence>
<feature type="domain" description="RNA polymerase sigma factor 54 DNA-binding" evidence="9">
    <location>
        <begin position="288"/>
        <end position="446"/>
    </location>
</feature>
<dbReference type="PRINTS" id="PR00045">
    <property type="entry name" value="SIGMA54FCT"/>
</dbReference>